<dbReference type="AlphaFoldDB" id="A0AAD5VHH9"/>
<reference evidence="2" key="1">
    <citation type="submission" date="2022-07" db="EMBL/GenBank/DDBJ databases">
        <title>Genome Sequence of Leucocoprinus birnbaumii.</title>
        <authorList>
            <person name="Buettner E."/>
        </authorList>
    </citation>
    <scope>NUCLEOTIDE SEQUENCE</scope>
    <source>
        <strain evidence="2">VT141</strain>
    </source>
</reference>
<dbReference type="SUPFAM" id="SSF52540">
    <property type="entry name" value="P-loop containing nucleoside triphosphate hydrolases"/>
    <property type="match status" value="1"/>
</dbReference>
<evidence type="ECO:0000313" key="2">
    <source>
        <dbReference type="EMBL" id="KAJ3559660.1"/>
    </source>
</evidence>
<keyword evidence="3" id="KW-1185">Reference proteome</keyword>
<feature type="region of interest" description="Disordered" evidence="1">
    <location>
        <begin position="1"/>
        <end position="87"/>
    </location>
</feature>
<evidence type="ECO:0000256" key="1">
    <source>
        <dbReference type="SAM" id="MobiDB-lite"/>
    </source>
</evidence>
<sequence length="466" mass="52500">MLVEGSSAATSVTPENLDDEHRQPPPQVLPKDAHPGAPVTESSLLGQTTTTSEPKRLNDETATRLGEATSLEPSPIPIPSDLPRAKGPLRPLVQDVELQYARVSDATVGGTVANQSYVVRIGDLDYNLWDTAGLNEGEHGSVAATDAIERLRILVNKMNTGINLLVYCIRASRFRDIMKVNYDVFVNIICRGKIRVVLVVMGAELEQDMGGWWRRNRGKFRESGLIFYGVVCATGVKGPENIFEQRYEESKRWLSDMIQKCCPKDAWAVGHHLWSMQVRSDIKHYFNRYERRSPVVFDRLPKVSSDKDVPFNITIYQDGVQFKDQDFIPMEREEVAEFFDCLQRKYVSQELRSPFLFWPYSRIAPSNRILQITARLKASEPLIPGDQKFAVASEPELENHPPIMPVNANQPATLSSHYHNAQFTGPALDSVVSRDNDGNKHDENFSGSIQIAQSYMGFMCDDFSSF</sequence>
<evidence type="ECO:0000313" key="3">
    <source>
        <dbReference type="Proteomes" id="UP001213000"/>
    </source>
</evidence>
<dbReference type="Gene3D" id="3.40.50.300">
    <property type="entry name" value="P-loop containing nucleotide triphosphate hydrolases"/>
    <property type="match status" value="1"/>
</dbReference>
<comment type="caution">
    <text evidence="2">The sequence shown here is derived from an EMBL/GenBank/DDBJ whole genome shotgun (WGS) entry which is preliminary data.</text>
</comment>
<dbReference type="Proteomes" id="UP001213000">
    <property type="component" value="Unassembled WGS sequence"/>
</dbReference>
<protein>
    <submittedName>
        <fullName evidence="2">Uncharacterized protein</fullName>
    </submittedName>
</protein>
<dbReference type="EMBL" id="JANIEX010001287">
    <property type="protein sequence ID" value="KAJ3559660.1"/>
    <property type="molecule type" value="Genomic_DNA"/>
</dbReference>
<feature type="compositionally biased region" description="Basic and acidic residues" evidence="1">
    <location>
        <begin position="53"/>
        <end position="62"/>
    </location>
</feature>
<gene>
    <name evidence="2" type="ORF">NP233_g11206</name>
</gene>
<organism evidence="2 3">
    <name type="scientific">Leucocoprinus birnbaumii</name>
    <dbReference type="NCBI Taxonomy" id="56174"/>
    <lineage>
        <taxon>Eukaryota</taxon>
        <taxon>Fungi</taxon>
        <taxon>Dikarya</taxon>
        <taxon>Basidiomycota</taxon>
        <taxon>Agaricomycotina</taxon>
        <taxon>Agaricomycetes</taxon>
        <taxon>Agaricomycetidae</taxon>
        <taxon>Agaricales</taxon>
        <taxon>Agaricineae</taxon>
        <taxon>Agaricaceae</taxon>
        <taxon>Leucocoprinus</taxon>
    </lineage>
</organism>
<accession>A0AAD5VHH9</accession>
<proteinExistence type="predicted"/>
<feature type="compositionally biased region" description="Polar residues" evidence="1">
    <location>
        <begin position="40"/>
        <end position="52"/>
    </location>
</feature>
<dbReference type="CDD" id="cd00882">
    <property type="entry name" value="Ras_like_GTPase"/>
    <property type="match status" value="1"/>
</dbReference>
<name>A0AAD5VHH9_9AGAR</name>
<dbReference type="InterPro" id="IPR027417">
    <property type="entry name" value="P-loop_NTPase"/>
</dbReference>